<keyword evidence="5" id="KW-0862">Zinc</keyword>
<keyword evidence="6" id="KW-0539">Nucleus</keyword>
<protein>
    <recommendedName>
        <fullName evidence="8">TFIIS-type domain-containing protein</fullName>
    </recommendedName>
</protein>
<evidence type="ECO:0000256" key="7">
    <source>
        <dbReference type="PROSITE-ProRule" id="PRU00472"/>
    </source>
</evidence>
<dbReference type="InterPro" id="IPR012164">
    <property type="entry name" value="Rpa12/Rpb9/Rpc10/TFS"/>
</dbReference>
<dbReference type="Gene3D" id="2.20.25.10">
    <property type="match status" value="1"/>
</dbReference>
<accession>A0AA85F1Q1</accession>
<dbReference type="WBParaSite" id="SRDH1_31480.1">
    <property type="protein sequence ID" value="SRDH1_31480.1"/>
    <property type="gene ID" value="SRDH1_31480"/>
</dbReference>
<proteinExistence type="predicted"/>
<evidence type="ECO:0000256" key="6">
    <source>
        <dbReference type="ARBA" id="ARBA00023242"/>
    </source>
</evidence>
<dbReference type="PROSITE" id="PS00466">
    <property type="entry name" value="ZF_TFIIS_1"/>
    <property type="match status" value="1"/>
</dbReference>
<evidence type="ECO:0000256" key="5">
    <source>
        <dbReference type="ARBA" id="ARBA00022833"/>
    </source>
</evidence>
<keyword evidence="9" id="KW-1185">Reference proteome</keyword>
<dbReference type="GO" id="GO:0003676">
    <property type="term" value="F:nucleic acid binding"/>
    <property type="evidence" value="ECO:0007669"/>
    <property type="project" value="InterPro"/>
</dbReference>
<comment type="subcellular location">
    <subcellularLocation>
        <location evidence="1">Nucleus</location>
    </subcellularLocation>
</comment>
<keyword evidence="2" id="KW-0240">DNA-directed RNA polymerase</keyword>
<organism evidence="9 10">
    <name type="scientific">Schistosoma rodhaini</name>
    <dbReference type="NCBI Taxonomy" id="6188"/>
    <lineage>
        <taxon>Eukaryota</taxon>
        <taxon>Metazoa</taxon>
        <taxon>Spiralia</taxon>
        <taxon>Lophotrochozoa</taxon>
        <taxon>Platyhelminthes</taxon>
        <taxon>Trematoda</taxon>
        <taxon>Digenea</taxon>
        <taxon>Strigeidida</taxon>
        <taxon>Schistosomatoidea</taxon>
        <taxon>Schistosomatidae</taxon>
        <taxon>Schistosoma</taxon>
    </lineage>
</organism>
<evidence type="ECO:0000259" key="8">
    <source>
        <dbReference type="PROSITE" id="PS51133"/>
    </source>
</evidence>
<dbReference type="InterPro" id="IPR001222">
    <property type="entry name" value="Znf_TFIIS"/>
</dbReference>
<dbReference type="AlphaFoldDB" id="A0AA85F1Q1"/>
<evidence type="ECO:0000256" key="4">
    <source>
        <dbReference type="ARBA" id="ARBA00022771"/>
    </source>
</evidence>
<reference evidence="10" key="2">
    <citation type="submission" date="2023-11" db="UniProtKB">
        <authorList>
            <consortium name="WormBaseParasite"/>
        </authorList>
    </citation>
    <scope>IDENTIFICATION</scope>
</reference>
<dbReference type="GO" id="GO:0003899">
    <property type="term" value="F:DNA-directed RNA polymerase activity"/>
    <property type="evidence" value="ECO:0007669"/>
    <property type="project" value="InterPro"/>
</dbReference>
<dbReference type="InterPro" id="IPR034014">
    <property type="entry name" value="Zn_ribbon_RPC11_C"/>
</dbReference>
<sequence>MKAVDNHQHWCESNTLRQSLPESSVRRVKIDFLDPTFGIDIRNLEKQSNNNKRTQNFLIKHCALNVQEHIQNKHCFLVCWHFLTSPCNTFSIMPVLFCPLCHSLLMIEESAHCYSLNCSAPICSYRWFVTQPLVLEHKPRQDVRLRLEEDAVFSVEDEYSSSAQTDEKCPKCSHTRAYFVQMQTRSADEPSTIKYSCMKCHHIWTEQ</sequence>
<dbReference type="PROSITE" id="PS51133">
    <property type="entry name" value="ZF_TFIIS_2"/>
    <property type="match status" value="1"/>
</dbReference>
<dbReference type="SMART" id="SM00440">
    <property type="entry name" value="ZnF_C2C2"/>
    <property type="match status" value="1"/>
</dbReference>
<dbReference type="PANTHER" id="PTHR11239">
    <property type="entry name" value="DNA-DIRECTED RNA POLYMERASE"/>
    <property type="match status" value="1"/>
</dbReference>
<evidence type="ECO:0000256" key="3">
    <source>
        <dbReference type="ARBA" id="ARBA00022723"/>
    </source>
</evidence>
<reference evidence="9" key="1">
    <citation type="submission" date="2022-06" db="EMBL/GenBank/DDBJ databases">
        <authorList>
            <person name="Berger JAMES D."/>
            <person name="Berger JAMES D."/>
        </authorList>
    </citation>
    <scope>NUCLEOTIDE SEQUENCE [LARGE SCALE GENOMIC DNA]</scope>
</reference>
<dbReference type="Proteomes" id="UP000050792">
    <property type="component" value="Unassembled WGS sequence"/>
</dbReference>
<keyword evidence="2" id="KW-0804">Transcription</keyword>
<dbReference type="GO" id="GO:0008270">
    <property type="term" value="F:zinc ion binding"/>
    <property type="evidence" value="ECO:0007669"/>
    <property type="project" value="UniProtKB-KW"/>
</dbReference>
<name>A0AA85F1Q1_9TREM</name>
<keyword evidence="4 7" id="KW-0863">Zinc-finger</keyword>
<evidence type="ECO:0000256" key="1">
    <source>
        <dbReference type="ARBA" id="ARBA00004123"/>
    </source>
</evidence>
<evidence type="ECO:0000313" key="10">
    <source>
        <dbReference type="WBParaSite" id="SRDH1_31480.1"/>
    </source>
</evidence>
<dbReference type="PANTHER" id="PTHR11239:SF12">
    <property type="entry name" value="DNA-DIRECTED RNA POLYMERASE III SUBUNIT RPC10"/>
    <property type="match status" value="1"/>
</dbReference>
<evidence type="ECO:0000313" key="9">
    <source>
        <dbReference type="Proteomes" id="UP000050792"/>
    </source>
</evidence>
<feature type="domain" description="TFIIS-type" evidence="8">
    <location>
        <begin position="165"/>
        <end position="205"/>
    </location>
</feature>
<keyword evidence="3" id="KW-0479">Metal-binding</keyword>
<dbReference type="Pfam" id="PF01096">
    <property type="entry name" value="Zn_ribbon_TFIIS"/>
    <property type="match status" value="1"/>
</dbReference>
<dbReference type="SUPFAM" id="SSF57783">
    <property type="entry name" value="Zinc beta-ribbon"/>
    <property type="match status" value="1"/>
</dbReference>
<evidence type="ECO:0000256" key="2">
    <source>
        <dbReference type="ARBA" id="ARBA00022478"/>
    </source>
</evidence>
<dbReference type="GO" id="GO:0005666">
    <property type="term" value="C:RNA polymerase III complex"/>
    <property type="evidence" value="ECO:0007669"/>
    <property type="project" value="TreeGrafter"/>
</dbReference>
<dbReference type="CDD" id="cd10509">
    <property type="entry name" value="Zn-ribbon_RPC11"/>
    <property type="match status" value="1"/>
</dbReference>
<dbReference type="GO" id="GO:0006386">
    <property type="term" value="P:termination of RNA polymerase III transcription"/>
    <property type="evidence" value="ECO:0007669"/>
    <property type="project" value="TreeGrafter"/>
</dbReference>